<keyword evidence="3" id="KW-1185">Reference proteome</keyword>
<geneLocation type="plasmid" evidence="2 3">
    <name>pSA1</name>
</geneLocation>
<evidence type="ECO:0000313" key="2">
    <source>
        <dbReference type="EMBL" id="AOR79221.1"/>
    </source>
</evidence>
<name>A0A1D8AAU2_9SPHN</name>
<proteinExistence type="predicted"/>
<dbReference type="Pfam" id="PF22691">
    <property type="entry name" value="Thiolase_C_1"/>
    <property type="match status" value="1"/>
</dbReference>
<dbReference type="PANTHER" id="PTHR42870">
    <property type="entry name" value="ACETYL-COA C-ACETYLTRANSFERASE"/>
    <property type="match status" value="1"/>
</dbReference>
<dbReference type="CDD" id="cd00829">
    <property type="entry name" value="SCP-x_thiolase"/>
    <property type="match status" value="1"/>
</dbReference>
<dbReference type="Gene3D" id="3.40.47.10">
    <property type="match status" value="1"/>
</dbReference>
<dbReference type="KEGG" id="nre:BES08_20335"/>
<accession>A0A1D8AAU2</accession>
<gene>
    <name evidence="2" type="ORF">BES08_20335</name>
</gene>
<dbReference type="PIRSF" id="PIRSF000429">
    <property type="entry name" value="Ac-CoA_Ac_transf"/>
    <property type="match status" value="1"/>
</dbReference>
<dbReference type="InterPro" id="IPR016039">
    <property type="entry name" value="Thiolase-like"/>
</dbReference>
<evidence type="ECO:0000313" key="3">
    <source>
        <dbReference type="Proteomes" id="UP000094626"/>
    </source>
</evidence>
<dbReference type="InterPro" id="IPR055140">
    <property type="entry name" value="Thiolase_C_2"/>
</dbReference>
<protein>
    <recommendedName>
        <fullName evidence="1">Thiolase C-terminal domain-containing protein</fullName>
    </recommendedName>
</protein>
<dbReference type="Proteomes" id="UP000094626">
    <property type="component" value="Plasmid pSA1"/>
</dbReference>
<dbReference type="RefSeq" id="WP_051587260.1">
    <property type="nucleotide sequence ID" value="NZ_CP017076.1"/>
</dbReference>
<feature type="domain" description="Thiolase C-terminal" evidence="1">
    <location>
        <begin position="286"/>
        <end position="393"/>
    </location>
</feature>
<keyword evidence="2" id="KW-0614">Plasmid</keyword>
<reference evidence="3" key="1">
    <citation type="journal article" date="2017" name="J. Biotechnol.">
        <title>Complete genome sequence of Novosphingobium resinovorum SA1, a versatile xenobiotic-degrading bacterium capable of utilizing sulfanilic acid.</title>
        <authorList>
            <person name="Hegedus B."/>
            <person name="Kos P.B."/>
            <person name="Balint B."/>
            <person name="Maroti G."/>
            <person name="Gan H.M."/>
            <person name="Perei K."/>
            <person name="Rakhely G."/>
        </authorList>
    </citation>
    <scope>NUCLEOTIDE SEQUENCE [LARGE SCALE GENOMIC DNA]</scope>
    <source>
        <strain evidence="3">SA1</strain>
    </source>
</reference>
<evidence type="ECO:0000259" key="1">
    <source>
        <dbReference type="Pfam" id="PF22691"/>
    </source>
</evidence>
<dbReference type="InterPro" id="IPR002155">
    <property type="entry name" value="Thiolase"/>
</dbReference>
<sequence>MSRLSSGAMPKADAGMSRKAAIVGIGETDHRALYRAAREKAHGCPPVSAEGLALAAFEKALDDAGLERGDIDGLSVSLIYGGPTTDELAAQLGIDPAYRVTASGLMAGPLPMACAAIAEGRADTIAMVYAAASRSIGRQYGGKTYSGGEAGAATPTSYYYYHPWGWSSQAAHWALIAQRYLEVYGYDEADLGAVAVQLRANAAANPQAIMTTPMTRENYLASRPIVRPLRLFDMCLVNDGAVCLIVRRGDKARDCTKPAIDVAGWGESRARGSKLATLVCDRLAPQLRDAGAQALAMAGLDLAAIGHFEGYDPASIHLVNQIEGYGFLEAGEGLRAFREGKMAVGGSLPVNVAGGMMSGAYMHGWNLVTEAVRQLRHEAVGRQIAGLEASMVSVAQTDVAHPLILTRAA</sequence>
<dbReference type="EMBL" id="CP017076">
    <property type="protein sequence ID" value="AOR79221.1"/>
    <property type="molecule type" value="Genomic_DNA"/>
</dbReference>
<dbReference type="SUPFAM" id="SSF53901">
    <property type="entry name" value="Thiolase-like"/>
    <property type="match status" value="2"/>
</dbReference>
<dbReference type="PANTHER" id="PTHR42870:SF1">
    <property type="entry name" value="NON-SPECIFIC LIPID-TRANSFER PROTEIN-LIKE 2"/>
    <property type="match status" value="1"/>
</dbReference>
<dbReference type="OrthoDB" id="9790314at2"/>
<organism evidence="2 3">
    <name type="scientific">Novosphingobium resinovorum</name>
    <dbReference type="NCBI Taxonomy" id="158500"/>
    <lineage>
        <taxon>Bacteria</taxon>
        <taxon>Pseudomonadati</taxon>
        <taxon>Pseudomonadota</taxon>
        <taxon>Alphaproteobacteria</taxon>
        <taxon>Sphingomonadales</taxon>
        <taxon>Sphingomonadaceae</taxon>
        <taxon>Novosphingobium</taxon>
    </lineage>
</organism>
<dbReference type="AlphaFoldDB" id="A0A1D8AAU2"/>
<dbReference type="GO" id="GO:0003988">
    <property type="term" value="F:acetyl-CoA C-acyltransferase activity"/>
    <property type="evidence" value="ECO:0007669"/>
    <property type="project" value="UniProtKB-ARBA"/>
</dbReference>